<dbReference type="InterPro" id="IPR035421">
    <property type="entry name" value="Terminase_6C"/>
</dbReference>
<sequence>SDFPGALWSRDILEKGRVKTKPNLSKIVIAIDPPVTSHQSSDACGIIVVGRSGSGSEAKAYVLQDATVQGARPDEWVNLAAKLYHVWGAHYVLAEINQGGDMIQTMFNTLQADVAVRTVYATKSKAVRAEPVALLYERSRVHHVGHFPELEDELCLLGAENSPKTSPDRADALVWAVTDLLLKPPAAPQIRGL</sequence>
<evidence type="ECO:0000256" key="1">
    <source>
        <dbReference type="ARBA" id="ARBA00022612"/>
    </source>
</evidence>
<keyword evidence="3" id="KW-0067">ATP-binding</keyword>
<keyword evidence="1" id="KW-1188">Viral release from host cell</keyword>
<name>A0A7C5M3R8_9PROT</name>
<evidence type="ECO:0000313" key="3">
    <source>
        <dbReference type="EMBL" id="HHL43395.1"/>
    </source>
</evidence>
<keyword evidence="3" id="KW-0547">Nucleotide-binding</keyword>
<feature type="non-terminal residue" evidence="3">
    <location>
        <position position="1"/>
    </location>
</feature>
<accession>A0A7C5M3R8</accession>
<dbReference type="Gene3D" id="3.30.420.240">
    <property type="match status" value="1"/>
</dbReference>
<gene>
    <name evidence="3" type="ORF">ENJ42_07255</name>
</gene>
<protein>
    <submittedName>
        <fullName evidence="3">ATP-binding protein</fullName>
    </submittedName>
</protein>
<organism evidence="3">
    <name type="scientific">Hellea balneolensis</name>
    <dbReference type="NCBI Taxonomy" id="287478"/>
    <lineage>
        <taxon>Bacteria</taxon>
        <taxon>Pseudomonadati</taxon>
        <taxon>Pseudomonadota</taxon>
        <taxon>Alphaproteobacteria</taxon>
        <taxon>Maricaulales</taxon>
        <taxon>Robiginitomaculaceae</taxon>
        <taxon>Hellea</taxon>
    </lineage>
</organism>
<dbReference type="Proteomes" id="UP000885830">
    <property type="component" value="Unassembled WGS sequence"/>
</dbReference>
<dbReference type="Pfam" id="PF17289">
    <property type="entry name" value="Terminase_6C"/>
    <property type="match status" value="1"/>
</dbReference>
<dbReference type="GO" id="GO:0005524">
    <property type="term" value="F:ATP binding"/>
    <property type="evidence" value="ECO:0007669"/>
    <property type="project" value="UniProtKB-KW"/>
</dbReference>
<dbReference type="EMBL" id="DRMJ01000376">
    <property type="protein sequence ID" value="HHL43395.1"/>
    <property type="molecule type" value="Genomic_DNA"/>
</dbReference>
<comment type="caution">
    <text evidence="3">The sequence shown here is derived from an EMBL/GenBank/DDBJ whole genome shotgun (WGS) entry which is preliminary data.</text>
</comment>
<proteinExistence type="predicted"/>
<evidence type="ECO:0000259" key="2">
    <source>
        <dbReference type="Pfam" id="PF17289"/>
    </source>
</evidence>
<reference evidence="3" key="1">
    <citation type="journal article" date="2020" name="mSystems">
        <title>Genome- and Community-Level Interaction Insights into Carbon Utilization and Element Cycling Functions of Hydrothermarchaeota in Hydrothermal Sediment.</title>
        <authorList>
            <person name="Zhou Z."/>
            <person name="Liu Y."/>
            <person name="Xu W."/>
            <person name="Pan J."/>
            <person name="Luo Z.H."/>
            <person name="Li M."/>
        </authorList>
    </citation>
    <scope>NUCLEOTIDE SEQUENCE [LARGE SCALE GENOMIC DNA]</scope>
    <source>
        <strain evidence="3">HyVt-485</strain>
    </source>
</reference>
<feature type="domain" description="Terminase large subunit gp17-like C-terminal" evidence="2">
    <location>
        <begin position="29"/>
        <end position="177"/>
    </location>
</feature>
<dbReference type="AlphaFoldDB" id="A0A7C5M3R8"/>